<dbReference type="SUPFAM" id="SSF63848">
    <property type="entry name" value="Cell-division inhibitor MinC, C-terminal domain"/>
    <property type="match status" value="1"/>
</dbReference>
<dbReference type="Proteomes" id="UP000298782">
    <property type="component" value="Chromosome"/>
</dbReference>
<dbReference type="Gene3D" id="2.160.20.70">
    <property type="match status" value="1"/>
</dbReference>
<dbReference type="Pfam" id="PF03775">
    <property type="entry name" value="MinC_C"/>
    <property type="match status" value="1"/>
</dbReference>
<dbReference type="PANTHER" id="PTHR34108">
    <property type="entry name" value="SEPTUM SITE-DETERMINING PROTEIN MINC"/>
    <property type="match status" value="1"/>
</dbReference>
<dbReference type="Gene3D" id="3.30.70.260">
    <property type="match status" value="1"/>
</dbReference>
<dbReference type="InterPro" id="IPR005526">
    <property type="entry name" value="Septum_form_inhib_MinC_C"/>
</dbReference>
<sequence length="240" mass="27105">MNIKVIEFKEQCFTLLVLNINNENIDLIKIGLEKKIKKFPYCFNSIYVVVNVSVPYNFINWIEIKNLLKNYSIQILGFTGNFDNILKKEIINSGTPFLLNKKKNINNKIYSQIKFSINNVNNTNKYNDSINNDSLIIKKPIRSGQKIYAPNSDVIILSNVSAGAEIIAHGNIHIYGELRGRALAGSSGNQNCHIFCTKMFAELVSISGKYCLIDQIPLMLIGKGAQIFLKNGELKILEIN</sequence>
<feature type="domain" description="Septum formation inhibitor MinC N-terminal" evidence="8">
    <location>
        <begin position="6"/>
        <end position="74"/>
    </location>
</feature>
<organism evidence="9 10">
    <name type="scientific">Buchnera aphidicola</name>
    <name type="common">Thelaxes californica</name>
    <dbReference type="NCBI Taxonomy" id="1315998"/>
    <lineage>
        <taxon>Bacteria</taxon>
        <taxon>Pseudomonadati</taxon>
        <taxon>Pseudomonadota</taxon>
        <taxon>Gammaproteobacteria</taxon>
        <taxon>Enterobacterales</taxon>
        <taxon>Erwiniaceae</taxon>
        <taxon>Buchnera</taxon>
    </lineage>
</organism>
<evidence type="ECO:0000259" key="8">
    <source>
        <dbReference type="Pfam" id="PF05209"/>
    </source>
</evidence>
<gene>
    <name evidence="6 9" type="primary">minC</name>
    <name evidence="9" type="ORF">D9V80_01255</name>
</gene>
<keyword evidence="2 6" id="KW-0132">Cell division</keyword>
<accession>A0A4D6Y9U2</accession>
<evidence type="ECO:0000256" key="4">
    <source>
        <dbReference type="ARBA" id="ARBA00023306"/>
    </source>
</evidence>
<reference evidence="9 10" key="2">
    <citation type="submission" date="2019-05" db="EMBL/GenBank/DDBJ databases">
        <title>Genome evolution of the obligate endosymbiont Buchnera aphidicola.</title>
        <authorList>
            <person name="Moran N.A."/>
        </authorList>
    </citation>
    <scope>NUCLEOTIDE SEQUENCE [LARGE SCALE GENOMIC DNA]</scope>
    <source>
        <strain evidence="9 10">Tca</strain>
    </source>
</reference>
<name>A0A4D6Y9U2_9GAMM</name>
<comment type="function">
    <text evidence="5 6">Cell division inhibitor that blocks the formation of polar Z ring septums. Rapidly oscillates between the poles of the cell to destabilize FtsZ filaments that have formed before they mature into polar Z rings. Prevents FtsZ polymerization.</text>
</comment>
<dbReference type="AlphaFoldDB" id="A0A4D6Y9U2"/>
<dbReference type="OrthoDB" id="9794530at2"/>
<dbReference type="GO" id="GO:0000917">
    <property type="term" value="P:division septum assembly"/>
    <property type="evidence" value="ECO:0007669"/>
    <property type="project" value="UniProtKB-KW"/>
</dbReference>
<keyword evidence="4 6" id="KW-0131">Cell cycle</keyword>
<dbReference type="EMBL" id="CP034852">
    <property type="protein sequence ID" value="QCI26786.1"/>
    <property type="molecule type" value="Genomic_DNA"/>
</dbReference>
<evidence type="ECO:0000313" key="10">
    <source>
        <dbReference type="Proteomes" id="UP000298782"/>
    </source>
</evidence>
<evidence type="ECO:0000256" key="1">
    <source>
        <dbReference type="ARBA" id="ARBA00006291"/>
    </source>
</evidence>
<evidence type="ECO:0000256" key="6">
    <source>
        <dbReference type="HAMAP-Rule" id="MF_00267"/>
    </source>
</evidence>
<dbReference type="InterPro" id="IPR016098">
    <property type="entry name" value="CAP/MinC_C"/>
</dbReference>
<feature type="domain" description="Septum formation inhibitor MinC C-terminal" evidence="7">
    <location>
        <begin position="136"/>
        <end position="236"/>
    </location>
</feature>
<evidence type="ECO:0000256" key="2">
    <source>
        <dbReference type="ARBA" id="ARBA00022618"/>
    </source>
</evidence>
<dbReference type="GO" id="GO:0000902">
    <property type="term" value="P:cell morphogenesis"/>
    <property type="evidence" value="ECO:0007669"/>
    <property type="project" value="InterPro"/>
</dbReference>
<dbReference type="NCBIfam" id="TIGR01222">
    <property type="entry name" value="minC"/>
    <property type="match status" value="1"/>
</dbReference>
<proteinExistence type="inferred from homology"/>
<evidence type="ECO:0000313" key="9">
    <source>
        <dbReference type="EMBL" id="QCI26786.1"/>
    </source>
</evidence>
<dbReference type="Pfam" id="PF05209">
    <property type="entry name" value="MinC_N"/>
    <property type="match status" value="1"/>
</dbReference>
<comment type="subunit">
    <text evidence="6">Interacts with MinD and FtsZ.</text>
</comment>
<dbReference type="GO" id="GO:1901891">
    <property type="term" value="P:regulation of cell septum assembly"/>
    <property type="evidence" value="ECO:0007669"/>
    <property type="project" value="InterPro"/>
</dbReference>
<dbReference type="HAMAP" id="MF_00267">
    <property type="entry name" value="MinC"/>
    <property type="match status" value="1"/>
</dbReference>
<dbReference type="RefSeq" id="WP_158353462.1">
    <property type="nucleotide sequence ID" value="NZ_CP034852.1"/>
</dbReference>
<dbReference type="PANTHER" id="PTHR34108:SF1">
    <property type="entry name" value="SEPTUM SITE-DETERMINING PROTEIN MINC"/>
    <property type="match status" value="1"/>
</dbReference>
<dbReference type="GO" id="GO:0051302">
    <property type="term" value="P:regulation of cell division"/>
    <property type="evidence" value="ECO:0007669"/>
    <property type="project" value="InterPro"/>
</dbReference>
<keyword evidence="10" id="KW-1185">Reference proteome</keyword>
<dbReference type="InterPro" id="IPR036145">
    <property type="entry name" value="MinC_C_sf"/>
</dbReference>
<comment type="similarity">
    <text evidence="1 6">Belongs to the MinC family.</text>
</comment>
<reference evidence="9 10" key="1">
    <citation type="submission" date="2018-12" db="EMBL/GenBank/DDBJ databases">
        <authorList>
            <person name="Chong R.A."/>
        </authorList>
    </citation>
    <scope>NUCLEOTIDE SEQUENCE [LARGE SCALE GENOMIC DNA]</scope>
    <source>
        <strain evidence="9 10">Tca</strain>
    </source>
</reference>
<protein>
    <recommendedName>
        <fullName evidence="6">Probable septum site-determining protein MinC</fullName>
    </recommendedName>
</protein>
<evidence type="ECO:0000259" key="7">
    <source>
        <dbReference type="Pfam" id="PF03775"/>
    </source>
</evidence>
<evidence type="ECO:0000256" key="3">
    <source>
        <dbReference type="ARBA" id="ARBA00023210"/>
    </source>
</evidence>
<dbReference type="InterPro" id="IPR013033">
    <property type="entry name" value="MinC"/>
</dbReference>
<evidence type="ECO:0000256" key="5">
    <source>
        <dbReference type="ARBA" id="ARBA00025606"/>
    </source>
</evidence>
<keyword evidence="3 6" id="KW-0717">Septation</keyword>
<dbReference type="InterPro" id="IPR007874">
    <property type="entry name" value="MinC_N"/>
</dbReference>